<dbReference type="EMBL" id="JAAMPI010001470">
    <property type="protein sequence ID" value="KAF4625077.1"/>
    <property type="molecule type" value="Genomic_DNA"/>
</dbReference>
<dbReference type="OrthoDB" id="60033at2759"/>
<reference evidence="1 2" key="1">
    <citation type="submission" date="2020-03" db="EMBL/GenBank/DDBJ databases">
        <title>Draft Genome Sequence of Cudoniella acicularis.</title>
        <authorList>
            <person name="Buettner E."/>
            <person name="Kellner H."/>
        </authorList>
    </citation>
    <scope>NUCLEOTIDE SEQUENCE [LARGE SCALE GENOMIC DNA]</scope>
    <source>
        <strain evidence="1 2">DSM 108380</strain>
    </source>
</reference>
<comment type="caution">
    <text evidence="1">The sequence shown here is derived from an EMBL/GenBank/DDBJ whole genome shotgun (WGS) entry which is preliminary data.</text>
</comment>
<proteinExistence type="predicted"/>
<name>A0A8H4VWR6_9HELO</name>
<dbReference type="InterPro" id="IPR036097">
    <property type="entry name" value="HisK_dim/P_sf"/>
</dbReference>
<dbReference type="SUPFAM" id="SSF47384">
    <property type="entry name" value="Homodimeric domain of signal transducing histidine kinase"/>
    <property type="match status" value="1"/>
</dbReference>
<sequence length="117" mass="13270">MRNPLSALIGWADEIITSLRGYASIFRSSKENGTDQMDLDPPNLHLLDEAMDAADTIIYCAMHQKRIIDDILTLSRLDSNLLLVSPEPAHPIQLIRSALKMFEAELKRAETKLYFIE</sequence>
<dbReference type="AlphaFoldDB" id="A0A8H4VWR6"/>
<organism evidence="1 2">
    <name type="scientific">Cudoniella acicularis</name>
    <dbReference type="NCBI Taxonomy" id="354080"/>
    <lineage>
        <taxon>Eukaryota</taxon>
        <taxon>Fungi</taxon>
        <taxon>Dikarya</taxon>
        <taxon>Ascomycota</taxon>
        <taxon>Pezizomycotina</taxon>
        <taxon>Leotiomycetes</taxon>
        <taxon>Helotiales</taxon>
        <taxon>Tricladiaceae</taxon>
        <taxon>Cudoniella</taxon>
    </lineage>
</organism>
<evidence type="ECO:0000313" key="2">
    <source>
        <dbReference type="Proteomes" id="UP000566819"/>
    </source>
</evidence>
<gene>
    <name evidence="1" type="ORF">G7Y89_g13093</name>
</gene>
<dbReference type="GO" id="GO:0000155">
    <property type="term" value="F:phosphorelay sensor kinase activity"/>
    <property type="evidence" value="ECO:0007669"/>
    <property type="project" value="InterPro"/>
</dbReference>
<dbReference type="Proteomes" id="UP000566819">
    <property type="component" value="Unassembled WGS sequence"/>
</dbReference>
<accession>A0A8H4VWR6</accession>
<keyword evidence="2" id="KW-1185">Reference proteome</keyword>
<dbReference type="Gene3D" id="1.10.287.130">
    <property type="match status" value="1"/>
</dbReference>
<evidence type="ECO:0000313" key="1">
    <source>
        <dbReference type="EMBL" id="KAF4625077.1"/>
    </source>
</evidence>
<protein>
    <submittedName>
        <fullName evidence="1">Uncharacterized protein</fullName>
    </submittedName>
</protein>